<evidence type="ECO:0000313" key="3">
    <source>
        <dbReference type="Proteomes" id="UP000061348"/>
    </source>
</evidence>
<gene>
    <name evidence="2" type="ORF">C7A10_24695</name>
    <name evidence="1" type="ORF">PFLmoz3_06260</name>
</gene>
<dbReference type="AlphaFoldDB" id="A0A109KT48"/>
<dbReference type="EMBL" id="LCYA01000311">
    <property type="protein sequence ID" value="KWV69981.1"/>
    <property type="molecule type" value="Genomic_DNA"/>
</dbReference>
<dbReference type="RefSeq" id="WP_032877894.1">
    <property type="nucleotide sequence ID" value="NZ_LCYA01000311.1"/>
</dbReference>
<dbReference type="GeneID" id="45734025"/>
<dbReference type="EMBL" id="PVUH01000020">
    <property type="protein sequence ID" value="PRW86586.1"/>
    <property type="molecule type" value="Genomic_DNA"/>
</dbReference>
<dbReference type="Proteomes" id="UP000239731">
    <property type="component" value="Unassembled WGS sequence"/>
</dbReference>
<dbReference type="PATRIC" id="fig|294.193.peg.656"/>
<comment type="caution">
    <text evidence="1">The sequence shown here is derived from an EMBL/GenBank/DDBJ whole genome shotgun (WGS) entry which is preliminary data.</text>
</comment>
<organism evidence="1 3">
    <name type="scientific">Pseudomonas fluorescens</name>
    <dbReference type="NCBI Taxonomy" id="294"/>
    <lineage>
        <taxon>Bacteria</taxon>
        <taxon>Pseudomonadati</taxon>
        <taxon>Pseudomonadota</taxon>
        <taxon>Gammaproteobacteria</taxon>
        <taxon>Pseudomonadales</taxon>
        <taxon>Pseudomonadaceae</taxon>
        <taxon>Pseudomonas</taxon>
    </lineage>
</organism>
<dbReference type="Proteomes" id="UP000061348">
    <property type="component" value="Unassembled WGS sequence"/>
</dbReference>
<evidence type="ECO:0000313" key="1">
    <source>
        <dbReference type="EMBL" id="KWV69981.1"/>
    </source>
</evidence>
<protein>
    <submittedName>
        <fullName evidence="1">Uncharacterized protein</fullName>
    </submittedName>
</protein>
<reference evidence="1 3" key="1">
    <citation type="submission" date="2015-05" db="EMBL/GenBank/DDBJ databases">
        <title>A genomic and transcriptomic approach to investigate the blue pigment phenotype in Pseudomonas fluorescens.</title>
        <authorList>
            <person name="Andreani N.A."/>
            <person name="Cardazzo B."/>
        </authorList>
    </citation>
    <scope>NUCLEOTIDE SEQUENCE [LARGE SCALE GENOMIC DNA]</scope>
    <source>
        <strain evidence="1 3">Ps_22</strain>
    </source>
</reference>
<accession>A0A109KT48</accession>
<evidence type="ECO:0000313" key="2">
    <source>
        <dbReference type="EMBL" id="PRW86586.1"/>
    </source>
</evidence>
<sequence length="93" mass="10750">MNPIFNNLTQEILENIEDQLANNEVSTNEELWDFFVEELEMTAEQADAAVALRHKYLGQIFLTGHSPLFQDETVSFDPNDKTFKSDNLLFPKQ</sequence>
<reference evidence="2 4" key="2">
    <citation type="submission" date="2018-03" db="EMBL/GenBank/DDBJ databases">
        <title>Blue discolouration in mozzarella cheese caused by Pseudomonas fluorescens.</title>
        <authorList>
            <person name="Chiesa F."/>
            <person name="Dalmasso A."/>
            <person name="Lomonaco S."/>
        </authorList>
    </citation>
    <scope>NUCLEOTIDE SEQUENCE [LARGE SCALE GENOMIC DNA]</scope>
    <source>
        <strain evidence="2 4">11293</strain>
    </source>
</reference>
<name>A0A109KT48_PSEFL</name>
<proteinExistence type="predicted"/>
<evidence type="ECO:0000313" key="4">
    <source>
        <dbReference type="Proteomes" id="UP000239731"/>
    </source>
</evidence>